<organism evidence="1 2">
    <name type="scientific">Microlunatus endophyticus</name>
    <dbReference type="NCBI Taxonomy" id="1716077"/>
    <lineage>
        <taxon>Bacteria</taxon>
        <taxon>Bacillati</taxon>
        <taxon>Actinomycetota</taxon>
        <taxon>Actinomycetes</taxon>
        <taxon>Propionibacteriales</taxon>
        <taxon>Propionibacteriaceae</taxon>
        <taxon>Microlunatus</taxon>
    </lineage>
</organism>
<evidence type="ECO:0000313" key="2">
    <source>
        <dbReference type="Proteomes" id="UP000613840"/>
    </source>
</evidence>
<name>A0A917SEQ0_9ACTN</name>
<reference evidence="1" key="1">
    <citation type="journal article" date="2014" name="Int. J. Syst. Evol. Microbiol.">
        <title>Complete genome sequence of Corynebacterium casei LMG S-19264T (=DSM 44701T), isolated from a smear-ripened cheese.</title>
        <authorList>
            <consortium name="US DOE Joint Genome Institute (JGI-PGF)"/>
            <person name="Walter F."/>
            <person name="Albersmeier A."/>
            <person name="Kalinowski J."/>
            <person name="Ruckert C."/>
        </authorList>
    </citation>
    <scope>NUCLEOTIDE SEQUENCE</scope>
    <source>
        <strain evidence="1">CGMCC 4.7306</strain>
    </source>
</reference>
<comment type="caution">
    <text evidence="1">The sequence shown here is derived from an EMBL/GenBank/DDBJ whole genome shotgun (WGS) entry which is preliminary data.</text>
</comment>
<dbReference type="EMBL" id="BMMZ01000009">
    <property type="protein sequence ID" value="GGL73673.1"/>
    <property type="molecule type" value="Genomic_DNA"/>
</dbReference>
<protein>
    <submittedName>
        <fullName evidence="1">Uncharacterized protein</fullName>
    </submittedName>
</protein>
<dbReference type="Pfam" id="PF21274">
    <property type="entry name" value="Rng_hyd_C"/>
    <property type="match status" value="1"/>
</dbReference>
<proteinExistence type="predicted"/>
<evidence type="ECO:0000313" key="1">
    <source>
        <dbReference type="EMBL" id="GGL73673.1"/>
    </source>
</evidence>
<sequence>MVGVLLTTGRADAGILADAEPWNKRLVRTTVPKLPRPELDAVLVRPDGYTCWTSASHAPITDTLTTWFGAAS</sequence>
<dbReference type="Gene3D" id="3.40.30.120">
    <property type="match status" value="1"/>
</dbReference>
<dbReference type="Proteomes" id="UP000613840">
    <property type="component" value="Unassembled WGS sequence"/>
</dbReference>
<accession>A0A917SEQ0</accession>
<keyword evidence="2" id="KW-1185">Reference proteome</keyword>
<dbReference type="AlphaFoldDB" id="A0A917SEQ0"/>
<reference evidence="1" key="2">
    <citation type="submission" date="2020-09" db="EMBL/GenBank/DDBJ databases">
        <authorList>
            <person name="Sun Q."/>
            <person name="Zhou Y."/>
        </authorList>
    </citation>
    <scope>NUCLEOTIDE SEQUENCE</scope>
    <source>
        <strain evidence="1">CGMCC 4.7306</strain>
    </source>
</reference>
<gene>
    <name evidence="1" type="ORF">GCM10011575_35050</name>
</gene>